<organism evidence="9 10">
    <name type="scientific">Pseudoneurospora amorphoporcata</name>
    <dbReference type="NCBI Taxonomy" id="241081"/>
    <lineage>
        <taxon>Eukaryota</taxon>
        <taxon>Fungi</taxon>
        <taxon>Dikarya</taxon>
        <taxon>Ascomycota</taxon>
        <taxon>Pezizomycotina</taxon>
        <taxon>Sordariomycetes</taxon>
        <taxon>Sordariomycetidae</taxon>
        <taxon>Sordariales</taxon>
        <taxon>Sordariaceae</taxon>
        <taxon>Pseudoneurospora</taxon>
    </lineage>
</organism>
<feature type="compositionally biased region" description="Polar residues" evidence="6">
    <location>
        <begin position="398"/>
        <end position="437"/>
    </location>
</feature>
<keyword evidence="10" id="KW-1185">Reference proteome</keyword>
<gene>
    <name evidence="9" type="ORF">QBC32DRAFT_210173</name>
</gene>
<dbReference type="Pfam" id="PF20684">
    <property type="entry name" value="Fung_rhodopsin"/>
    <property type="match status" value="1"/>
</dbReference>
<feature type="transmembrane region" description="Helical" evidence="7">
    <location>
        <begin position="264"/>
        <end position="286"/>
    </location>
</feature>
<dbReference type="InterPro" id="IPR049326">
    <property type="entry name" value="Rhodopsin_dom_fungi"/>
</dbReference>
<evidence type="ECO:0000256" key="7">
    <source>
        <dbReference type="SAM" id="Phobius"/>
    </source>
</evidence>
<dbReference type="GO" id="GO:0016020">
    <property type="term" value="C:membrane"/>
    <property type="evidence" value="ECO:0007669"/>
    <property type="project" value="UniProtKB-SubCell"/>
</dbReference>
<feature type="compositionally biased region" description="Basic and acidic residues" evidence="6">
    <location>
        <begin position="347"/>
        <end position="359"/>
    </location>
</feature>
<comment type="caution">
    <text evidence="9">The sequence shown here is derived from an EMBL/GenBank/DDBJ whole genome shotgun (WGS) entry which is preliminary data.</text>
</comment>
<keyword evidence="2 7" id="KW-0812">Transmembrane</keyword>
<protein>
    <recommendedName>
        <fullName evidence="8">Rhodopsin domain-containing protein</fullName>
    </recommendedName>
</protein>
<dbReference type="EMBL" id="MU859105">
    <property type="protein sequence ID" value="KAK3953437.1"/>
    <property type="molecule type" value="Genomic_DNA"/>
</dbReference>
<feature type="compositionally biased region" description="Basic and acidic residues" evidence="6">
    <location>
        <begin position="366"/>
        <end position="377"/>
    </location>
</feature>
<evidence type="ECO:0000256" key="5">
    <source>
        <dbReference type="ARBA" id="ARBA00038359"/>
    </source>
</evidence>
<keyword evidence="3 7" id="KW-1133">Transmembrane helix</keyword>
<comment type="similarity">
    <text evidence="5">Belongs to the SAT4 family.</text>
</comment>
<dbReference type="Proteomes" id="UP001303222">
    <property type="component" value="Unassembled WGS sequence"/>
</dbReference>
<evidence type="ECO:0000256" key="1">
    <source>
        <dbReference type="ARBA" id="ARBA00004141"/>
    </source>
</evidence>
<comment type="subcellular location">
    <subcellularLocation>
        <location evidence="1">Membrane</location>
        <topology evidence="1">Multi-pass membrane protein</topology>
    </subcellularLocation>
</comment>
<evidence type="ECO:0000256" key="6">
    <source>
        <dbReference type="SAM" id="MobiDB-lite"/>
    </source>
</evidence>
<feature type="transmembrane region" description="Helical" evidence="7">
    <location>
        <begin position="232"/>
        <end position="252"/>
    </location>
</feature>
<feature type="region of interest" description="Disordered" evidence="6">
    <location>
        <begin position="311"/>
        <end position="332"/>
    </location>
</feature>
<sequence>MSLSQDQIDALLSLPALEPPPGITPSFDDPPNRNGLAYFVTTLCLVVSTLCLFIRLYAKVWIEKRARVEEALMICAYGAYWCTVWAAYEMIKTPGYYVHTWNLHNGDLVRPLWLILVYGCAYSFVLPFIKTAILLDWCRLFVPADKRRSLFWWACMALSGFQCLWGFLCTLLLNIQCVPHRAIWEFWVPAKCFNLPKVMLTSASCQVATDFIMMLLPQGIIWTLQLNWQKRLGVSIIFGVGVLACVAACFRLDQTITFAKETDLMYFIGPLLFWADAEMTCGFFIFCIPCLPKLIKESSLPRTFKSMLGLSSSNKSRSYTTGGGHTGTGTGTGALSKYGKGFDDGHDLEVGTSGKRSEEGSLPLSDMERSESQERLHGHGKGSGSGSGSGLGGGVHVTKTTMVTITHDSRSNGSTTDFDTFGESGSKQQMTPWTVGK</sequence>
<feature type="domain" description="Rhodopsin" evidence="8">
    <location>
        <begin position="54"/>
        <end position="296"/>
    </location>
</feature>
<feature type="transmembrane region" description="Helical" evidence="7">
    <location>
        <begin position="150"/>
        <end position="175"/>
    </location>
</feature>
<dbReference type="PANTHER" id="PTHR33048:SF47">
    <property type="entry name" value="INTEGRAL MEMBRANE PROTEIN-RELATED"/>
    <property type="match status" value="1"/>
</dbReference>
<evidence type="ECO:0000259" key="8">
    <source>
        <dbReference type="Pfam" id="PF20684"/>
    </source>
</evidence>
<dbReference type="InterPro" id="IPR052337">
    <property type="entry name" value="SAT4-like"/>
</dbReference>
<dbReference type="AlphaFoldDB" id="A0AAN6NWM6"/>
<evidence type="ECO:0000256" key="3">
    <source>
        <dbReference type="ARBA" id="ARBA00022989"/>
    </source>
</evidence>
<reference evidence="9" key="1">
    <citation type="journal article" date="2023" name="Mol. Phylogenet. Evol.">
        <title>Genome-scale phylogeny and comparative genomics of the fungal order Sordariales.</title>
        <authorList>
            <person name="Hensen N."/>
            <person name="Bonometti L."/>
            <person name="Westerberg I."/>
            <person name="Brannstrom I.O."/>
            <person name="Guillou S."/>
            <person name="Cros-Aarteil S."/>
            <person name="Calhoun S."/>
            <person name="Haridas S."/>
            <person name="Kuo A."/>
            <person name="Mondo S."/>
            <person name="Pangilinan J."/>
            <person name="Riley R."/>
            <person name="LaButti K."/>
            <person name="Andreopoulos B."/>
            <person name="Lipzen A."/>
            <person name="Chen C."/>
            <person name="Yan M."/>
            <person name="Daum C."/>
            <person name="Ng V."/>
            <person name="Clum A."/>
            <person name="Steindorff A."/>
            <person name="Ohm R.A."/>
            <person name="Martin F."/>
            <person name="Silar P."/>
            <person name="Natvig D.O."/>
            <person name="Lalanne C."/>
            <person name="Gautier V."/>
            <person name="Ament-Velasquez S.L."/>
            <person name="Kruys A."/>
            <person name="Hutchinson M.I."/>
            <person name="Powell A.J."/>
            <person name="Barry K."/>
            <person name="Miller A.N."/>
            <person name="Grigoriev I.V."/>
            <person name="Debuchy R."/>
            <person name="Gladieux P."/>
            <person name="Hiltunen Thoren M."/>
            <person name="Johannesson H."/>
        </authorList>
    </citation>
    <scope>NUCLEOTIDE SEQUENCE</scope>
    <source>
        <strain evidence="9">CBS 626.80</strain>
    </source>
</reference>
<accession>A0AAN6NWM6</accession>
<evidence type="ECO:0000313" key="10">
    <source>
        <dbReference type="Proteomes" id="UP001303222"/>
    </source>
</evidence>
<reference evidence="9" key="2">
    <citation type="submission" date="2023-06" db="EMBL/GenBank/DDBJ databases">
        <authorList>
            <consortium name="Lawrence Berkeley National Laboratory"/>
            <person name="Mondo S.J."/>
            <person name="Hensen N."/>
            <person name="Bonometti L."/>
            <person name="Westerberg I."/>
            <person name="Brannstrom I.O."/>
            <person name="Guillou S."/>
            <person name="Cros-Aarteil S."/>
            <person name="Calhoun S."/>
            <person name="Haridas S."/>
            <person name="Kuo A."/>
            <person name="Pangilinan J."/>
            <person name="Riley R."/>
            <person name="Labutti K."/>
            <person name="Andreopoulos B."/>
            <person name="Lipzen A."/>
            <person name="Chen C."/>
            <person name="Yanf M."/>
            <person name="Daum C."/>
            <person name="Ng V."/>
            <person name="Clum A."/>
            <person name="Steindorff A."/>
            <person name="Ohm R."/>
            <person name="Martin F."/>
            <person name="Silar P."/>
            <person name="Natvig D."/>
            <person name="Lalanne C."/>
            <person name="Gautier V."/>
            <person name="Ament-Velasquez S.L."/>
            <person name="Kruys A."/>
            <person name="Hutchinson M.I."/>
            <person name="Powell A.J."/>
            <person name="Barry K."/>
            <person name="Miller A.N."/>
            <person name="Grigoriev I.V."/>
            <person name="Debuchy R."/>
            <person name="Gladieux P."/>
            <person name="Thoren M.H."/>
            <person name="Johannesson H."/>
        </authorList>
    </citation>
    <scope>NUCLEOTIDE SEQUENCE</scope>
    <source>
        <strain evidence="9">CBS 626.80</strain>
    </source>
</reference>
<feature type="transmembrane region" description="Helical" evidence="7">
    <location>
        <begin position="108"/>
        <end position="129"/>
    </location>
</feature>
<dbReference type="PANTHER" id="PTHR33048">
    <property type="entry name" value="PTH11-LIKE INTEGRAL MEMBRANE PROTEIN (AFU_ORTHOLOGUE AFUA_5G11245)"/>
    <property type="match status" value="1"/>
</dbReference>
<evidence type="ECO:0000256" key="2">
    <source>
        <dbReference type="ARBA" id="ARBA00022692"/>
    </source>
</evidence>
<proteinExistence type="inferred from homology"/>
<feature type="region of interest" description="Disordered" evidence="6">
    <location>
        <begin position="347"/>
        <end position="437"/>
    </location>
</feature>
<evidence type="ECO:0000256" key="4">
    <source>
        <dbReference type="ARBA" id="ARBA00023136"/>
    </source>
</evidence>
<feature type="compositionally biased region" description="Gly residues" evidence="6">
    <location>
        <begin position="321"/>
        <end position="332"/>
    </location>
</feature>
<evidence type="ECO:0000313" key="9">
    <source>
        <dbReference type="EMBL" id="KAK3953437.1"/>
    </source>
</evidence>
<feature type="transmembrane region" description="Helical" evidence="7">
    <location>
        <begin position="36"/>
        <end position="58"/>
    </location>
</feature>
<keyword evidence="4 7" id="KW-0472">Membrane</keyword>
<name>A0AAN6NWM6_9PEZI</name>
<feature type="compositionally biased region" description="Gly residues" evidence="6">
    <location>
        <begin position="381"/>
        <end position="395"/>
    </location>
</feature>